<evidence type="ECO:0000256" key="1">
    <source>
        <dbReference type="SAM" id="Phobius"/>
    </source>
</evidence>
<reference evidence="2 3" key="1">
    <citation type="journal article" date="2016" name="Nat. Commun.">
        <title>Thousands of microbial genomes shed light on interconnected biogeochemical processes in an aquifer system.</title>
        <authorList>
            <person name="Anantharaman K."/>
            <person name="Brown C.T."/>
            <person name="Hug L.A."/>
            <person name="Sharon I."/>
            <person name="Castelle C.J."/>
            <person name="Probst A.J."/>
            <person name="Thomas B.C."/>
            <person name="Singh A."/>
            <person name="Wilkins M.J."/>
            <person name="Karaoz U."/>
            <person name="Brodie E.L."/>
            <person name="Williams K.H."/>
            <person name="Hubbard S.S."/>
            <person name="Banfield J.F."/>
        </authorList>
    </citation>
    <scope>NUCLEOTIDE SEQUENCE [LARGE SCALE GENOMIC DNA]</scope>
</reference>
<evidence type="ECO:0008006" key="4">
    <source>
        <dbReference type="Google" id="ProtNLM"/>
    </source>
</evidence>
<dbReference type="InterPro" id="IPR009241">
    <property type="entry name" value="HigB-like"/>
</dbReference>
<feature type="transmembrane region" description="Helical" evidence="1">
    <location>
        <begin position="62"/>
        <end position="80"/>
    </location>
</feature>
<dbReference type="Proteomes" id="UP000176479">
    <property type="component" value="Unassembled WGS sequence"/>
</dbReference>
<gene>
    <name evidence="2" type="ORF">A3H53_02060</name>
</gene>
<protein>
    <recommendedName>
        <fullName evidence="4">Type II toxin-antitoxin system RelE/ParE family toxin</fullName>
    </recommendedName>
</protein>
<proteinExistence type="predicted"/>
<dbReference type="Pfam" id="PF05973">
    <property type="entry name" value="Gp49"/>
    <property type="match status" value="1"/>
</dbReference>
<keyword evidence="1" id="KW-1133">Transmembrane helix</keyword>
<evidence type="ECO:0000313" key="2">
    <source>
        <dbReference type="EMBL" id="OGI98377.1"/>
    </source>
</evidence>
<keyword evidence="1" id="KW-0812">Transmembrane</keyword>
<name>A0A1F6XW88_9BACT</name>
<keyword evidence="1" id="KW-0472">Membrane</keyword>
<comment type="caution">
    <text evidence="2">The sequence shown here is derived from an EMBL/GenBank/DDBJ whole genome shotgun (WGS) entry which is preliminary data.</text>
</comment>
<dbReference type="AlphaFoldDB" id="A0A1F6XW88"/>
<accession>A0A1F6XW88</accession>
<evidence type="ECO:0000313" key="3">
    <source>
        <dbReference type="Proteomes" id="UP000176479"/>
    </source>
</evidence>
<sequence length="104" mass="12377">MRRMQHYTTLFFDSVKAILVSMPETDRAKTAVAMSAMKEGNFQVVETKLLRTPIRELKVKKYRFVFFIHGQLIYFLHAFIKQSLKTPKREIDYAEILYKRVIES</sequence>
<dbReference type="EMBL" id="MFVK01000036">
    <property type="protein sequence ID" value="OGI98377.1"/>
    <property type="molecule type" value="Genomic_DNA"/>
</dbReference>
<organism evidence="2 3">
    <name type="scientific">Candidatus Nomurabacteria bacterium RIFCSPLOWO2_02_FULL_40_10</name>
    <dbReference type="NCBI Taxonomy" id="1801786"/>
    <lineage>
        <taxon>Bacteria</taxon>
        <taxon>Candidatus Nomuraibacteriota</taxon>
    </lineage>
</organism>